<dbReference type="InterPro" id="IPR020084">
    <property type="entry name" value="NUDIX_hydrolase_CS"/>
</dbReference>
<evidence type="ECO:0000313" key="8">
    <source>
        <dbReference type="EMBL" id="AIA54666.1"/>
    </source>
</evidence>
<keyword evidence="5 6" id="KW-0378">Hydrolase</keyword>
<evidence type="ECO:0000256" key="2">
    <source>
        <dbReference type="ARBA" id="ARBA00007608"/>
    </source>
</evidence>
<dbReference type="EMBL" id="CP005986">
    <property type="protein sequence ID" value="AIA54666.1"/>
    <property type="molecule type" value="Genomic_DNA"/>
</dbReference>
<keyword evidence="6" id="KW-0460">Magnesium</keyword>
<dbReference type="Pfam" id="PF00293">
    <property type="entry name" value="NUDIX"/>
    <property type="match status" value="1"/>
</dbReference>
<evidence type="ECO:0000256" key="6">
    <source>
        <dbReference type="RuleBase" id="RU364043"/>
    </source>
</evidence>
<evidence type="ECO:0000256" key="5">
    <source>
        <dbReference type="ARBA" id="ARBA00022801"/>
    </source>
</evidence>
<dbReference type="InterPro" id="IPR015797">
    <property type="entry name" value="NUDIX_hydrolase-like_dom_sf"/>
</dbReference>
<gene>
    <name evidence="6" type="primary">nudJ</name>
    <name evidence="8" type="ORF">Acaty_c0789</name>
</gene>
<reference evidence="8 9" key="1">
    <citation type="journal article" date="2009" name="J. Bacteriol.">
        <title>Draft genome sequence of the extremely acidophilic bacterium Acidithiobacillus caldus ATCC 51756 reveals metabolic versatility in the genus Acidithiobacillus.</title>
        <authorList>
            <person name="Valdes J."/>
            <person name="Quatrini R."/>
            <person name="Hallberg K."/>
            <person name="Dopson M."/>
            <person name="Valenzuela P.D."/>
            <person name="Holmes D.S."/>
        </authorList>
    </citation>
    <scope>NUCLEOTIDE SEQUENCE [LARGE SCALE GENOMIC DNA]</scope>
    <source>
        <strain evidence="9">ATCC 51756 / DSM 8584 / KU</strain>
    </source>
</reference>
<proteinExistence type="inferred from homology"/>
<dbReference type="CDD" id="cd03675">
    <property type="entry name" value="NUDIX_Hydrolase"/>
    <property type="match status" value="1"/>
</dbReference>
<dbReference type="RefSeq" id="WP_004871018.1">
    <property type="nucleotide sequence ID" value="NZ_CP005986.1"/>
</dbReference>
<dbReference type="PROSITE" id="PS51462">
    <property type="entry name" value="NUDIX"/>
    <property type="match status" value="1"/>
</dbReference>
<protein>
    <recommendedName>
        <fullName evidence="4 6">Phosphatase NudJ</fullName>
        <ecNumber evidence="6">3.6.1.-</ecNumber>
    </recommendedName>
</protein>
<dbReference type="PANTHER" id="PTHR43736:SF1">
    <property type="entry name" value="DIHYDRONEOPTERIN TRIPHOSPHATE DIPHOSPHATASE"/>
    <property type="match status" value="1"/>
</dbReference>
<dbReference type="GO" id="GO:0017111">
    <property type="term" value="F:ribonucleoside triphosphate phosphatase activity"/>
    <property type="evidence" value="ECO:0007669"/>
    <property type="project" value="InterPro"/>
</dbReference>
<evidence type="ECO:0000256" key="4">
    <source>
        <dbReference type="ARBA" id="ARBA00015552"/>
    </source>
</evidence>
<dbReference type="HOGENOM" id="CLU_037162_6_1_6"/>
<dbReference type="SUPFAM" id="SSF55811">
    <property type="entry name" value="Nudix"/>
    <property type="match status" value="1"/>
</dbReference>
<dbReference type="PROSITE" id="PS00893">
    <property type="entry name" value="NUDIX_BOX"/>
    <property type="match status" value="1"/>
</dbReference>
<organism evidence="8 9">
    <name type="scientific">Acidithiobacillus caldus (strain ATCC 51756 / DSM 8584 / KU)</name>
    <dbReference type="NCBI Taxonomy" id="637389"/>
    <lineage>
        <taxon>Bacteria</taxon>
        <taxon>Pseudomonadati</taxon>
        <taxon>Pseudomonadota</taxon>
        <taxon>Acidithiobacillia</taxon>
        <taxon>Acidithiobacillales</taxon>
        <taxon>Acidithiobacillaceae</taxon>
        <taxon>Acidithiobacillus</taxon>
    </lineage>
</organism>
<accession>A0A059ZXG2</accession>
<dbReference type="GO" id="GO:0017110">
    <property type="term" value="F:nucleoside diphosphate phosphatase activity"/>
    <property type="evidence" value="ECO:0007669"/>
    <property type="project" value="InterPro"/>
</dbReference>
<evidence type="ECO:0000313" key="9">
    <source>
        <dbReference type="Proteomes" id="UP000005522"/>
    </source>
</evidence>
<dbReference type="eggNOG" id="COG1051">
    <property type="taxonomic scope" value="Bacteria"/>
</dbReference>
<evidence type="ECO:0000256" key="3">
    <source>
        <dbReference type="ARBA" id="ARBA00011245"/>
    </source>
</evidence>
<evidence type="ECO:0000259" key="7">
    <source>
        <dbReference type="PROSITE" id="PS51462"/>
    </source>
</evidence>
<dbReference type="InterPro" id="IPR000086">
    <property type="entry name" value="NUDIX_hydrolase_dom"/>
</dbReference>
<dbReference type="Gene3D" id="3.90.79.10">
    <property type="entry name" value="Nucleoside Triphosphate Pyrophosphohydrolase"/>
    <property type="match status" value="1"/>
</dbReference>
<comment type="cofactor">
    <cofactor evidence="1 6">
        <name>Mg(2+)</name>
        <dbReference type="ChEBI" id="CHEBI:18420"/>
    </cofactor>
</comment>
<evidence type="ECO:0000256" key="1">
    <source>
        <dbReference type="ARBA" id="ARBA00001946"/>
    </source>
</evidence>
<comment type="similarity">
    <text evidence="2 6">Belongs to the Nudix hydrolase family. NudJ subfamily.</text>
</comment>
<dbReference type="KEGG" id="acz:Acaty_c0789"/>
<name>A0A059ZXG2_ACICK</name>
<dbReference type="AlphaFoldDB" id="A0A059ZXG2"/>
<dbReference type="EC" id="3.6.1.-" evidence="6"/>
<dbReference type="GO" id="GO:0004787">
    <property type="term" value="F:thiamine diphosphate phosphatase activity"/>
    <property type="evidence" value="ECO:0007669"/>
    <property type="project" value="InterPro"/>
</dbReference>
<dbReference type="InterPro" id="IPR033713">
    <property type="entry name" value="NudJ"/>
</dbReference>
<dbReference type="GeneID" id="92930825"/>
<dbReference type="Proteomes" id="UP000005522">
    <property type="component" value="Chromosome"/>
</dbReference>
<sequence length="154" mass="17417">MNPIWSPHVTVAAIAVDDRGRFLLVEEVVDGRRCLNQPAGHWDPGETLLQAVVRETLEETGYAFAPEYLVGIYHWEHPHKDLTYLRFCFAGRADSRDESRPLDVGIIGPLWLSPAELEARRDQWRSGMVGRCIADYCAGERYPLELLHCLAADA</sequence>
<feature type="domain" description="Nudix hydrolase" evidence="7">
    <location>
        <begin position="6"/>
        <end position="134"/>
    </location>
</feature>
<comment type="subunit">
    <text evidence="3 6">Monomer.</text>
</comment>
<dbReference type="PANTHER" id="PTHR43736">
    <property type="entry name" value="ADP-RIBOSE PYROPHOSPHATASE"/>
    <property type="match status" value="1"/>
</dbReference>